<gene>
    <name evidence="4" type="ORF">JHX88_19770</name>
    <name evidence="3" type="ORF">SAMN05421772_12423</name>
</gene>
<dbReference type="AlphaFoldDB" id="A0AA45W840"/>
<evidence type="ECO:0000259" key="2">
    <source>
        <dbReference type="PROSITE" id="PS51085"/>
    </source>
</evidence>
<dbReference type="Proteomes" id="UP000186216">
    <property type="component" value="Unassembled WGS sequence"/>
</dbReference>
<name>A0AA45W840_9RHOB</name>
<evidence type="ECO:0000313" key="4">
    <source>
        <dbReference type="EMBL" id="WCR03007.1"/>
    </source>
</evidence>
<keyword evidence="1" id="KW-0560">Oxidoreductase</keyword>
<evidence type="ECO:0000313" key="6">
    <source>
        <dbReference type="Proteomes" id="UP001215549"/>
    </source>
</evidence>
<dbReference type="InterPro" id="IPR001041">
    <property type="entry name" value="2Fe-2S_ferredoxin-type"/>
</dbReference>
<dbReference type="GO" id="GO:0051536">
    <property type="term" value="F:iron-sulfur cluster binding"/>
    <property type="evidence" value="ECO:0007669"/>
    <property type="project" value="InterPro"/>
</dbReference>
<organism evidence="3 5">
    <name type="scientific">Paracoccus saliphilus</name>
    <dbReference type="NCBI Taxonomy" id="405559"/>
    <lineage>
        <taxon>Bacteria</taxon>
        <taxon>Pseudomonadati</taxon>
        <taxon>Pseudomonadota</taxon>
        <taxon>Alphaproteobacteria</taxon>
        <taxon>Rhodobacterales</taxon>
        <taxon>Paracoccaceae</taxon>
        <taxon>Paracoccus</taxon>
    </lineage>
</organism>
<dbReference type="GO" id="GO:0016491">
    <property type="term" value="F:oxidoreductase activity"/>
    <property type="evidence" value="ECO:0007669"/>
    <property type="project" value="UniProtKB-KW"/>
</dbReference>
<evidence type="ECO:0000256" key="1">
    <source>
        <dbReference type="ARBA" id="ARBA00023002"/>
    </source>
</evidence>
<sequence length="97" mass="10408">MPKRIDPDTETVTFTFEGQIIRARPGDTVASALAASGIRHLRDSAVSGEPRGIFCMMGACFDCLVEVNGQPNRQACMTPVSQDLAVNRQNGGVEVKV</sequence>
<protein>
    <submittedName>
        <fullName evidence="4">(2Fe-2S)-binding protein</fullName>
    </submittedName>
    <submittedName>
        <fullName evidence="3">2Fe-2S iron-sulfur cluster binding domain-containing protein</fullName>
    </submittedName>
</protein>
<dbReference type="Proteomes" id="UP001215549">
    <property type="component" value="Chromosome"/>
</dbReference>
<feature type="domain" description="2Fe-2S ferredoxin-type" evidence="2">
    <location>
        <begin position="10"/>
        <end position="97"/>
    </location>
</feature>
<proteinExistence type="predicted"/>
<dbReference type="Pfam" id="PF13510">
    <property type="entry name" value="Fer2_4"/>
    <property type="match status" value="1"/>
</dbReference>
<dbReference type="SUPFAM" id="SSF54292">
    <property type="entry name" value="2Fe-2S ferredoxin-like"/>
    <property type="match status" value="1"/>
</dbReference>
<reference evidence="3 5" key="1">
    <citation type="submission" date="2017-01" db="EMBL/GenBank/DDBJ databases">
        <authorList>
            <person name="Varghese N."/>
            <person name="Submissions S."/>
        </authorList>
    </citation>
    <scope>NUCLEOTIDE SEQUENCE [LARGE SCALE GENOMIC DNA]</scope>
    <source>
        <strain evidence="3 5">DSM 18447</strain>
    </source>
</reference>
<dbReference type="Gene3D" id="3.10.20.440">
    <property type="entry name" value="2Fe-2S iron-sulphur cluster binding domain, sarcosine oxidase, alpha subunit, N-terminal domain"/>
    <property type="match status" value="1"/>
</dbReference>
<dbReference type="EMBL" id="CP067140">
    <property type="protein sequence ID" value="WCR03007.1"/>
    <property type="molecule type" value="Genomic_DNA"/>
</dbReference>
<dbReference type="RefSeq" id="WP_076528564.1">
    <property type="nucleotide sequence ID" value="NZ_CP067140.1"/>
</dbReference>
<evidence type="ECO:0000313" key="3">
    <source>
        <dbReference type="EMBL" id="SIT14335.1"/>
    </source>
</evidence>
<reference evidence="4 6" key="2">
    <citation type="submission" date="2021-01" db="EMBL/GenBank/DDBJ databases">
        <title>Biogeographic distribution of Paracoccus.</title>
        <authorList>
            <person name="Hollensteiner J."/>
            <person name="Leineberger J."/>
            <person name="Brinkhoff T."/>
            <person name="Daniel R."/>
        </authorList>
    </citation>
    <scope>NUCLEOTIDE SEQUENCE [LARGE SCALE GENOMIC DNA]</scope>
    <source>
        <strain evidence="4 6">DSM 18447</strain>
    </source>
</reference>
<keyword evidence="6" id="KW-1185">Reference proteome</keyword>
<dbReference type="PROSITE" id="PS51085">
    <property type="entry name" value="2FE2S_FER_2"/>
    <property type="match status" value="1"/>
</dbReference>
<dbReference type="InterPro" id="IPR036010">
    <property type="entry name" value="2Fe-2S_ferredoxin-like_sf"/>
</dbReference>
<evidence type="ECO:0000313" key="5">
    <source>
        <dbReference type="Proteomes" id="UP000186216"/>
    </source>
</evidence>
<accession>A0AA45W840</accession>
<dbReference type="EMBL" id="FTOU01000024">
    <property type="protein sequence ID" value="SIT14335.1"/>
    <property type="molecule type" value="Genomic_DNA"/>
</dbReference>
<dbReference type="InterPro" id="IPR042204">
    <property type="entry name" value="2Fe-2S-bd_N"/>
</dbReference>